<protein>
    <submittedName>
        <fullName evidence="3">DmsE family decaheme c-type cytochrome</fullName>
    </submittedName>
</protein>
<feature type="domain" description="Doubled CXXCH motif" evidence="2">
    <location>
        <begin position="194"/>
        <end position="228"/>
    </location>
</feature>
<dbReference type="InterPro" id="IPR010177">
    <property type="entry name" value="Paired_CXXCH_1"/>
</dbReference>
<dbReference type="PANTHER" id="PTHR35038:SF6">
    <property type="entry name" value="SURFACE LOCALIZED DECAHEME CYTOCHROME C LIPOPROTEIN"/>
    <property type="match status" value="1"/>
</dbReference>
<dbReference type="InterPro" id="IPR051829">
    <property type="entry name" value="Multiheme_Cytochr_ET"/>
</dbReference>
<dbReference type="EMBL" id="CP048685">
    <property type="protein sequence ID" value="QPJ61350.1"/>
    <property type="molecule type" value="Genomic_DNA"/>
</dbReference>
<reference evidence="3 4" key="1">
    <citation type="submission" date="2020-02" db="EMBL/GenBank/DDBJ databases">
        <title>Genomic and physiological characterization of two novel Nitrospinaceae genera.</title>
        <authorList>
            <person name="Mueller A.J."/>
            <person name="Jung M.-Y."/>
            <person name="Strachan C.R."/>
            <person name="Herbold C.W."/>
            <person name="Kirkegaard R.H."/>
            <person name="Daims H."/>
        </authorList>
    </citation>
    <scope>NUCLEOTIDE SEQUENCE [LARGE SCALE GENOMIC DNA]</scope>
    <source>
        <strain evidence="3">EB</strain>
    </source>
</reference>
<accession>A0A7T0FZM6</accession>
<feature type="domain" description="Doubled CXXCH motif" evidence="2">
    <location>
        <begin position="103"/>
        <end position="137"/>
    </location>
</feature>
<sequence length="274" mass="31218">MLCHEKYIRAFGKTSHARAFQNKQPGKLGSICENCHGPLGQHLKIKLSGKRKSPSSRKRKPHFLFSFKNPSPFKKNKVCLQCHESQNRTMFWQGSSHEMTGLACDKCHYISKRRSRKNLLRNKDSKKVCFQCHRDKRSKMMRTSHMPLRQGKLNCSSCHNPHGGDGPALLNQSSVNLTCFTCHQEKRGPFIFEHIPVRENCSNCHDPHGSNFRPLLKHKMPFLCQQCHLQAFHPGDIYDNKKLGASSRLGGKSCVNCHSNIHGSNHPAGSKLQR</sequence>
<organism evidence="3 4">
    <name type="scientific">Candidatus Nitronauta litoralis</name>
    <dbReference type="NCBI Taxonomy" id="2705533"/>
    <lineage>
        <taxon>Bacteria</taxon>
        <taxon>Pseudomonadati</taxon>
        <taxon>Nitrospinota/Tectimicrobiota group</taxon>
        <taxon>Nitrospinota</taxon>
        <taxon>Nitrospinia</taxon>
        <taxon>Nitrospinales</taxon>
        <taxon>Nitrospinaceae</taxon>
        <taxon>Candidatus Nitronauta</taxon>
    </lineage>
</organism>
<dbReference type="NCBIfam" id="TIGR03508">
    <property type="entry name" value="decahem_SO"/>
    <property type="match status" value="1"/>
</dbReference>
<name>A0A7T0FZM6_9BACT</name>
<evidence type="ECO:0000259" key="2">
    <source>
        <dbReference type="Pfam" id="PF09699"/>
    </source>
</evidence>
<evidence type="ECO:0000313" key="4">
    <source>
        <dbReference type="Proteomes" id="UP000594688"/>
    </source>
</evidence>
<dbReference type="GO" id="GO:0016491">
    <property type="term" value="F:oxidoreductase activity"/>
    <property type="evidence" value="ECO:0007669"/>
    <property type="project" value="TreeGrafter"/>
</dbReference>
<dbReference type="Proteomes" id="UP000594688">
    <property type="component" value="Chromosome"/>
</dbReference>
<dbReference type="PANTHER" id="PTHR35038">
    <property type="entry name" value="DISSIMILATORY SULFITE REDUCTASE SIRA"/>
    <property type="match status" value="1"/>
</dbReference>
<dbReference type="NCBIfam" id="TIGR01905">
    <property type="entry name" value="paired_CXXCH_1"/>
    <property type="match status" value="2"/>
</dbReference>
<dbReference type="Pfam" id="PF09699">
    <property type="entry name" value="Paired_CXXCH_1"/>
    <property type="match status" value="3"/>
</dbReference>
<dbReference type="Gene3D" id="1.10.1130.10">
    <property type="entry name" value="Flavocytochrome C3, Chain A"/>
    <property type="match status" value="1"/>
</dbReference>
<evidence type="ECO:0000313" key="3">
    <source>
        <dbReference type="EMBL" id="QPJ61350.1"/>
    </source>
</evidence>
<dbReference type="Gene3D" id="3.90.10.10">
    <property type="entry name" value="Cytochrome C3"/>
    <property type="match status" value="2"/>
</dbReference>
<gene>
    <name evidence="3" type="ORF">G3M70_05380</name>
</gene>
<dbReference type="SUPFAM" id="SSF48695">
    <property type="entry name" value="Multiheme cytochromes"/>
    <property type="match status" value="1"/>
</dbReference>
<proteinExistence type="predicted"/>
<evidence type="ECO:0000256" key="1">
    <source>
        <dbReference type="ARBA" id="ARBA00022729"/>
    </source>
</evidence>
<keyword evidence="1" id="KW-0732">Signal</keyword>
<dbReference type="InterPro" id="IPR020015">
    <property type="entry name" value="Decahaem_cyt-c_DmsE"/>
</dbReference>
<feature type="domain" description="Doubled CXXCH motif" evidence="2">
    <location>
        <begin position="145"/>
        <end position="187"/>
    </location>
</feature>
<dbReference type="KEGG" id="nli:G3M70_05380"/>
<dbReference type="AlphaFoldDB" id="A0A7T0FZM6"/>
<dbReference type="InterPro" id="IPR036280">
    <property type="entry name" value="Multihaem_cyt_sf"/>
</dbReference>